<dbReference type="Proteomes" id="UP000579558">
    <property type="component" value="Unassembled WGS sequence"/>
</dbReference>
<dbReference type="SMART" id="SM00314">
    <property type="entry name" value="RA"/>
    <property type="match status" value="1"/>
</dbReference>
<feature type="domain" description="Ras-associating" evidence="3">
    <location>
        <begin position="138"/>
        <end position="250"/>
    </location>
</feature>
<proteinExistence type="predicted"/>
<reference evidence="4 5" key="1">
    <citation type="submission" date="2019-09" db="EMBL/GenBank/DDBJ databases">
        <title>Bird 10,000 Genomes (B10K) Project - Family phase.</title>
        <authorList>
            <person name="Zhang G."/>
        </authorList>
    </citation>
    <scope>NUCLEOTIDE SEQUENCE [LARGE SCALE GENOMIC DNA]</scope>
    <source>
        <strain evidence="4">B10K-DU-029-75</strain>
    </source>
</reference>
<evidence type="ECO:0000256" key="1">
    <source>
        <dbReference type="SAM" id="MobiDB-lite"/>
    </source>
</evidence>
<dbReference type="InterPro" id="IPR001849">
    <property type="entry name" value="PH_domain"/>
</dbReference>
<dbReference type="SMART" id="SM00233">
    <property type="entry name" value="PH"/>
    <property type="match status" value="1"/>
</dbReference>
<evidence type="ECO:0000313" key="4">
    <source>
        <dbReference type="EMBL" id="NWX29564.1"/>
    </source>
</evidence>
<dbReference type="SUPFAM" id="SSF50729">
    <property type="entry name" value="PH domain-like"/>
    <property type="match status" value="1"/>
</dbReference>
<feature type="compositionally biased region" description="Polar residues" evidence="1">
    <location>
        <begin position="117"/>
        <end position="129"/>
    </location>
</feature>
<dbReference type="EMBL" id="VZRX01007825">
    <property type="protein sequence ID" value="NWX29564.1"/>
    <property type="molecule type" value="Genomic_DNA"/>
</dbReference>
<sequence length="407" mass="44693">ATAPQGNEDQGQTPSLPTDNAMEGGAQQSSLWEPPEHDGGPTERDGGEGPPEVKRSQPLFIHGSRWVWGSGGSRGCSGGSRGAQSSPPCACSRQPPQEEPRASSLPSIPNPFPELCSPSNSPILSSPTLGQGPPREGTSHVVKVFAEDGVCRSLEAAAATTARQLCDSLVRRTRALHDHSWALVELHQHLALGERPWGHCRARPVAPPAPLTPSLCPPERCLEDHESVVEVQSSWAPGADSRFVFRKNFAKYELFKSNASLFPEVMVSSCLEANKSMAHSELIQNFLNSGSCPEVQGFLQLREAGRKVWKRFHFSLRRSGLYYSTKGTSKDPRHLQYFADLTESNIYYVTQGKKLYGTPTEFGFCIKPHKVRSGVKGLKLLCSEDEQSRSCWMAAFRLFKVSPALWR</sequence>
<dbReference type="PROSITE" id="PS50200">
    <property type="entry name" value="RA"/>
    <property type="match status" value="1"/>
</dbReference>
<feature type="compositionally biased region" description="Polar residues" evidence="1">
    <location>
        <begin position="1"/>
        <end position="18"/>
    </location>
</feature>
<feature type="compositionally biased region" description="Gly residues" evidence="1">
    <location>
        <begin position="69"/>
        <end position="81"/>
    </location>
</feature>
<feature type="non-terminal residue" evidence="4">
    <location>
        <position position="1"/>
    </location>
</feature>
<dbReference type="PROSITE" id="PS50003">
    <property type="entry name" value="PH_DOMAIN"/>
    <property type="match status" value="1"/>
</dbReference>
<dbReference type="FunFam" id="2.30.29.30:FF:000062">
    <property type="entry name" value="growth factor receptor-bound protein 10 isoform X1"/>
    <property type="match status" value="1"/>
</dbReference>
<dbReference type="Pfam" id="PF21989">
    <property type="entry name" value="RA_2"/>
    <property type="match status" value="1"/>
</dbReference>
<feature type="non-terminal residue" evidence="4">
    <location>
        <position position="407"/>
    </location>
</feature>
<feature type="compositionally biased region" description="Basic and acidic residues" evidence="1">
    <location>
        <begin position="34"/>
        <end position="55"/>
    </location>
</feature>
<dbReference type="InterPro" id="IPR039664">
    <property type="entry name" value="GRB/APBB1IP"/>
</dbReference>
<dbReference type="PANTHER" id="PTHR11243:SF25">
    <property type="entry name" value="GROWTH FACTOR RECEPTOR-BOUND PROTEIN 7"/>
    <property type="match status" value="1"/>
</dbReference>
<gene>
    <name evidence="4" type="primary">Grb7_1</name>
    <name evidence="4" type="ORF">NOTCIN_R02862</name>
</gene>
<keyword evidence="5" id="KW-1185">Reference proteome</keyword>
<protein>
    <submittedName>
        <fullName evidence="4">GRB7 protein</fullName>
    </submittedName>
</protein>
<dbReference type="AlphaFoldDB" id="A0A7K6V364"/>
<dbReference type="InterPro" id="IPR011993">
    <property type="entry name" value="PH-like_dom_sf"/>
</dbReference>
<dbReference type="SUPFAM" id="SSF54236">
    <property type="entry name" value="Ubiquitin-like"/>
    <property type="match status" value="1"/>
</dbReference>
<dbReference type="PANTHER" id="PTHR11243">
    <property type="entry name" value="GROWTH FACTOR RECEPTOR-BOUND PROTEIN"/>
    <property type="match status" value="1"/>
</dbReference>
<evidence type="ECO:0000259" key="2">
    <source>
        <dbReference type="PROSITE" id="PS50003"/>
    </source>
</evidence>
<evidence type="ECO:0000259" key="3">
    <source>
        <dbReference type="PROSITE" id="PS50200"/>
    </source>
</evidence>
<dbReference type="InterPro" id="IPR029071">
    <property type="entry name" value="Ubiquitin-like_domsf"/>
</dbReference>
<accession>A0A7K6V364</accession>
<dbReference type="OrthoDB" id="5977126at2759"/>
<comment type="caution">
    <text evidence="4">The sequence shown here is derived from an EMBL/GenBank/DDBJ whole genome shotgun (WGS) entry which is preliminary data.</text>
</comment>
<dbReference type="Gene3D" id="3.10.20.90">
    <property type="entry name" value="Phosphatidylinositol 3-kinase Catalytic Subunit, Chain A, domain 1"/>
    <property type="match status" value="2"/>
</dbReference>
<dbReference type="InterPro" id="IPR000159">
    <property type="entry name" value="RA_dom"/>
</dbReference>
<feature type="domain" description="PH" evidence="2">
    <location>
        <begin position="292"/>
        <end position="401"/>
    </location>
</feature>
<dbReference type="GO" id="GO:0007165">
    <property type="term" value="P:signal transduction"/>
    <property type="evidence" value="ECO:0007669"/>
    <property type="project" value="InterPro"/>
</dbReference>
<feature type="region of interest" description="Disordered" evidence="1">
    <location>
        <begin position="1"/>
        <end position="137"/>
    </location>
</feature>
<evidence type="ECO:0000313" key="5">
    <source>
        <dbReference type="Proteomes" id="UP000579558"/>
    </source>
</evidence>
<dbReference type="Pfam" id="PF00169">
    <property type="entry name" value="PH"/>
    <property type="match status" value="1"/>
</dbReference>
<dbReference type="InterPro" id="IPR039665">
    <property type="entry name" value="PH_APBB1IP"/>
</dbReference>
<organism evidence="4 5">
    <name type="scientific">Notiomystis cincta</name>
    <dbReference type="NCBI Taxonomy" id="366454"/>
    <lineage>
        <taxon>Eukaryota</taxon>
        <taxon>Metazoa</taxon>
        <taxon>Chordata</taxon>
        <taxon>Craniata</taxon>
        <taxon>Vertebrata</taxon>
        <taxon>Euteleostomi</taxon>
        <taxon>Archelosauria</taxon>
        <taxon>Archosauria</taxon>
        <taxon>Dinosauria</taxon>
        <taxon>Saurischia</taxon>
        <taxon>Theropoda</taxon>
        <taxon>Coelurosauria</taxon>
        <taxon>Aves</taxon>
        <taxon>Neognathae</taxon>
        <taxon>Neoaves</taxon>
        <taxon>Telluraves</taxon>
        <taxon>Australaves</taxon>
        <taxon>Passeriformes</taxon>
        <taxon>Notiomystidae</taxon>
        <taxon>Notiomystis</taxon>
    </lineage>
</organism>
<name>A0A7K6V364_9PASS</name>
<dbReference type="Gene3D" id="2.30.29.30">
    <property type="entry name" value="Pleckstrin-homology domain (PH domain)/Phosphotyrosine-binding domain (PTB)"/>
    <property type="match status" value="1"/>
</dbReference>
<dbReference type="CDD" id="cd01259">
    <property type="entry name" value="PH_APBB1IP"/>
    <property type="match status" value="1"/>
</dbReference>